<dbReference type="AlphaFoldDB" id="A0A0K2VUV1"/>
<reference evidence="2" key="1">
    <citation type="submission" date="2014-08" db="EMBL/GenBank/DDBJ databases">
        <authorList>
            <person name="Edwards T."/>
        </authorList>
    </citation>
    <scope>NUCLEOTIDE SEQUENCE [LARGE SCALE GENOMIC DNA]</scope>
</reference>
<protein>
    <submittedName>
        <fullName evidence="1">Uncharacterized protein</fullName>
    </submittedName>
</protein>
<dbReference type="Gene3D" id="2.10.109.10">
    <property type="entry name" value="Umud Fragment, subunit A"/>
    <property type="match status" value="1"/>
</dbReference>
<dbReference type="Proteomes" id="UP000182888">
    <property type="component" value="Unassembled WGS sequence"/>
</dbReference>
<accession>A0A0K2VUV1</accession>
<sequence>MVTPKEQQLAWVRAVMAHLGVSANELANRARMAPSTIQKPLNDPEWPHILSGRTMAKIADVAGLQPLEFPPRSGGGFGEPEAVPYVFNKEADAIGSNLDRAVRELCRGRNGRDPWVMRSRVLEMSGILPGDILIVDMNLQPRPKDIVCAQLYQWQLGKAETVFRVYEPPYLLTNSGTTSKPVPVDDQDVVIKGVVDGLVRPRQ</sequence>
<evidence type="ECO:0000313" key="2">
    <source>
        <dbReference type="Proteomes" id="UP000182888"/>
    </source>
</evidence>
<dbReference type="EMBL" id="CCND01000011">
    <property type="protein sequence ID" value="CDX54520.1"/>
    <property type="molecule type" value="Genomic_DNA"/>
</dbReference>
<proteinExistence type="predicted"/>
<evidence type="ECO:0000313" key="1">
    <source>
        <dbReference type="EMBL" id="CDX54520.1"/>
    </source>
</evidence>
<dbReference type="SUPFAM" id="SSF51306">
    <property type="entry name" value="LexA/Signal peptidase"/>
    <property type="match status" value="1"/>
</dbReference>
<gene>
    <name evidence="1" type="ORF">MPL1032_190132</name>
</gene>
<name>A0A0K2VUV1_MESPL</name>
<dbReference type="InterPro" id="IPR036286">
    <property type="entry name" value="LexA/Signal_pep-like_sf"/>
</dbReference>
<organism evidence="1 2">
    <name type="scientific">Mesorhizobium plurifarium</name>
    <dbReference type="NCBI Taxonomy" id="69974"/>
    <lineage>
        <taxon>Bacteria</taxon>
        <taxon>Pseudomonadati</taxon>
        <taxon>Pseudomonadota</taxon>
        <taxon>Alphaproteobacteria</taxon>
        <taxon>Hyphomicrobiales</taxon>
        <taxon>Phyllobacteriaceae</taxon>
        <taxon>Mesorhizobium</taxon>
    </lineage>
</organism>